<sequence>MKKILLLLPILFCFHTIFAQSHRTLNLIEKTNYTLFGGSIGGAYYSGTYANQSFNHLDFGSIKPNFNLFIQHKFARKWHAKFQLGYVNIGSKDNYEERVIGEANPYYNEKAFSTNIFEVLPLFILDLGVDRKSKSRGAYKGKKANHWNWYLQAGLGTFIADVNNYVVNNGAGTSYMKAGGLMAVGLGVRYAVKEKLVLNLDGLLRVSSSSELDGSKSQALPTDMYGTINFGVAYRLPGRRFLR</sequence>
<dbReference type="RefSeq" id="WP_044224499.1">
    <property type="nucleotide sequence ID" value="NZ_JRYR02000001.1"/>
</dbReference>
<dbReference type="STRING" id="915059.NH26_00635"/>
<name>A0A1S1YVA6_FLAPC</name>
<comment type="caution">
    <text evidence="2">The sequence shown here is derived from an EMBL/GenBank/DDBJ whole genome shotgun (WGS) entry which is preliminary data.</text>
</comment>
<evidence type="ECO:0000256" key="1">
    <source>
        <dbReference type="SAM" id="SignalP"/>
    </source>
</evidence>
<keyword evidence="3" id="KW-1185">Reference proteome</keyword>
<feature type="signal peptide" evidence="1">
    <location>
        <begin position="1"/>
        <end position="19"/>
    </location>
</feature>
<dbReference type="AlphaFoldDB" id="A0A1S1YVA6"/>
<organism evidence="2 3">
    <name type="scientific">Flammeovirga pacifica</name>
    <dbReference type="NCBI Taxonomy" id="915059"/>
    <lineage>
        <taxon>Bacteria</taxon>
        <taxon>Pseudomonadati</taxon>
        <taxon>Bacteroidota</taxon>
        <taxon>Cytophagia</taxon>
        <taxon>Cytophagales</taxon>
        <taxon>Flammeovirgaceae</taxon>
        <taxon>Flammeovirga</taxon>
    </lineage>
</organism>
<evidence type="ECO:0000313" key="2">
    <source>
        <dbReference type="EMBL" id="OHX64956.1"/>
    </source>
</evidence>
<evidence type="ECO:0000313" key="3">
    <source>
        <dbReference type="Proteomes" id="UP000179797"/>
    </source>
</evidence>
<dbReference type="OrthoDB" id="976783at2"/>
<dbReference type="Proteomes" id="UP000179797">
    <property type="component" value="Unassembled WGS sequence"/>
</dbReference>
<proteinExistence type="predicted"/>
<accession>A0A1S1YVA6</accession>
<dbReference type="EMBL" id="JRYR02000001">
    <property type="protein sequence ID" value="OHX64956.1"/>
    <property type="molecule type" value="Genomic_DNA"/>
</dbReference>
<protein>
    <recommendedName>
        <fullName evidence="4">Outer membrane protein beta-barrel domain-containing protein</fullName>
    </recommendedName>
</protein>
<keyword evidence="1" id="KW-0732">Signal</keyword>
<evidence type="ECO:0008006" key="4">
    <source>
        <dbReference type="Google" id="ProtNLM"/>
    </source>
</evidence>
<reference evidence="2 3" key="1">
    <citation type="journal article" date="2012" name="Int. J. Syst. Evol. Microbiol.">
        <title>Flammeovirga pacifica sp. nov., isolated from deep-sea sediment.</title>
        <authorList>
            <person name="Xu H."/>
            <person name="Fu Y."/>
            <person name="Yang N."/>
            <person name="Ding Z."/>
            <person name="Lai Q."/>
            <person name="Zeng R."/>
        </authorList>
    </citation>
    <scope>NUCLEOTIDE SEQUENCE [LARGE SCALE GENOMIC DNA]</scope>
    <source>
        <strain evidence="3">DSM 24597 / LMG 26175 / WPAGA1</strain>
    </source>
</reference>
<gene>
    <name evidence="2" type="ORF">NH26_00635</name>
</gene>
<feature type="chain" id="PRO_5010211292" description="Outer membrane protein beta-barrel domain-containing protein" evidence="1">
    <location>
        <begin position="20"/>
        <end position="243"/>
    </location>
</feature>